<accession>A0AA35PH28</accession>
<protein>
    <submittedName>
        <fullName evidence="2">Uncharacterized protein</fullName>
    </submittedName>
</protein>
<evidence type="ECO:0000313" key="2">
    <source>
        <dbReference type="EMBL" id="CAI5787899.1"/>
    </source>
</evidence>
<organism evidence="2 3">
    <name type="scientific">Podarcis lilfordi</name>
    <name type="common">Lilford's wall lizard</name>
    <dbReference type="NCBI Taxonomy" id="74358"/>
    <lineage>
        <taxon>Eukaryota</taxon>
        <taxon>Metazoa</taxon>
        <taxon>Chordata</taxon>
        <taxon>Craniata</taxon>
        <taxon>Vertebrata</taxon>
        <taxon>Euteleostomi</taxon>
        <taxon>Lepidosauria</taxon>
        <taxon>Squamata</taxon>
        <taxon>Bifurcata</taxon>
        <taxon>Unidentata</taxon>
        <taxon>Episquamata</taxon>
        <taxon>Laterata</taxon>
        <taxon>Lacertibaenia</taxon>
        <taxon>Lacertidae</taxon>
        <taxon>Podarcis</taxon>
    </lineage>
</organism>
<feature type="compositionally biased region" description="Basic and acidic residues" evidence="1">
    <location>
        <begin position="235"/>
        <end position="244"/>
    </location>
</feature>
<feature type="region of interest" description="Disordered" evidence="1">
    <location>
        <begin position="189"/>
        <end position="257"/>
    </location>
</feature>
<evidence type="ECO:0000256" key="1">
    <source>
        <dbReference type="SAM" id="MobiDB-lite"/>
    </source>
</evidence>
<sequence>MEEKAPRSVSSSRSTKPYLEKLTLGVTRILGYICPLENPVYRFRICFWSKGCKVEYRSSMADCDVMLRVTSRPGYVKRPGSRVRLVTYPDLMGTGWQKQLSDENFGELLTGKKMLGGRTFRETLEMMDEREILDTILQHPHPLHFSRKTLSDAWSRSIREETKTGFWVFSAPFSPGDWLPLQQREHCRHSPRVAGGTQPPDADGQPARTKPYSTGTAGGVKIQPETASHLKGAHRVAEEHEARTSGDSSQLKTTLLR</sequence>
<keyword evidence="3" id="KW-1185">Reference proteome</keyword>
<dbReference type="EMBL" id="OX395136">
    <property type="protein sequence ID" value="CAI5787899.1"/>
    <property type="molecule type" value="Genomic_DNA"/>
</dbReference>
<gene>
    <name evidence="2" type="ORF">PODLI_1B025169</name>
</gene>
<proteinExistence type="predicted"/>
<name>A0AA35PH28_9SAUR</name>
<feature type="compositionally biased region" description="Polar residues" evidence="1">
    <location>
        <begin position="245"/>
        <end position="257"/>
    </location>
</feature>
<evidence type="ECO:0000313" key="3">
    <source>
        <dbReference type="Proteomes" id="UP001178461"/>
    </source>
</evidence>
<reference evidence="2" key="1">
    <citation type="submission" date="2022-12" db="EMBL/GenBank/DDBJ databases">
        <authorList>
            <person name="Alioto T."/>
            <person name="Alioto T."/>
            <person name="Gomez Garrido J."/>
        </authorList>
    </citation>
    <scope>NUCLEOTIDE SEQUENCE</scope>
</reference>
<dbReference type="AlphaFoldDB" id="A0AA35PH28"/>
<dbReference type="Proteomes" id="UP001178461">
    <property type="component" value="Chromosome 11"/>
</dbReference>